<sequence length="307" mass="34101">MLSCLWPSPPSLNCSRLTHSRVNIDRFWMGAAISVLLLLSRLISVRLVARLEPLDKELRRQEVLVAVAQEVLVAVAQEVLEKAVVQVVLVAVDQEVLAAVAREVLVAVAQEVLEKEVAREVPLVKAMVQQEVLLVVAQQEVRVERAVARKVPLVEAVVRAVLLVYAMAREVPQADVVAQEVPLAGAMAREAPLVDAVAREVPLQGLQLGDLEQLTPPRECLLIFHLQVHAVAADTRCRALQGHLDSLVRMVIRECREVLASLDKTHFRLPHCLIMSRVKNVNYPRERPVNPEGPELQDWQDKTDSPA</sequence>
<dbReference type="WBParaSite" id="GPLIN_000050500">
    <property type="protein sequence ID" value="GPLIN_000050500"/>
    <property type="gene ID" value="GPLIN_000050500"/>
</dbReference>
<reference evidence="2" key="1">
    <citation type="submission" date="2013-12" db="EMBL/GenBank/DDBJ databases">
        <authorList>
            <person name="Aslett M."/>
        </authorList>
    </citation>
    <scope>NUCLEOTIDE SEQUENCE [LARGE SCALE GENOMIC DNA]</scope>
    <source>
        <strain evidence="2">Lindley</strain>
    </source>
</reference>
<organism evidence="2 3">
    <name type="scientific">Globodera pallida</name>
    <name type="common">Potato cyst nematode worm</name>
    <name type="synonym">Heterodera pallida</name>
    <dbReference type="NCBI Taxonomy" id="36090"/>
    <lineage>
        <taxon>Eukaryota</taxon>
        <taxon>Metazoa</taxon>
        <taxon>Ecdysozoa</taxon>
        <taxon>Nematoda</taxon>
        <taxon>Chromadorea</taxon>
        <taxon>Rhabditida</taxon>
        <taxon>Tylenchina</taxon>
        <taxon>Tylenchomorpha</taxon>
        <taxon>Tylenchoidea</taxon>
        <taxon>Heteroderidae</taxon>
        <taxon>Heteroderinae</taxon>
        <taxon>Globodera</taxon>
    </lineage>
</organism>
<keyword evidence="2" id="KW-1185">Reference proteome</keyword>
<evidence type="ECO:0000313" key="3">
    <source>
        <dbReference type="WBParaSite" id="GPLIN_000050500"/>
    </source>
</evidence>
<evidence type="ECO:0000256" key="1">
    <source>
        <dbReference type="SAM" id="MobiDB-lite"/>
    </source>
</evidence>
<accession>A0A183BIS6</accession>
<protein>
    <submittedName>
        <fullName evidence="3">Secreted protein</fullName>
    </submittedName>
</protein>
<reference evidence="3" key="3">
    <citation type="submission" date="2016-06" db="UniProtKB">
        <authorList>
            <consortium name="WormBaseParasite"/>
        </authorList>
    </citation>
    <scope>IDENTIFICATION</scope>
</reference>
<evidence type="ECO:0000313" key="2">
    <source>
        <dbReference type="Proteomes" id="UP000050741"/>
    </source>
</evidence>
<dbReference type="AlphaFoldDB" id="A0A183BIS6"/>
<dbReference type="Proteomes" id="UP000050741">
    <property type="component" value="Unassembled WGS sequence"/>
</dbReference>
<proteinExistence type="predicted"/>
<feature type="region of interest" description="Disordered" evidence="1">
    <location>
        <begin position="284"/>
        <end position="307"/>
    </location>
</feature>
<name>A0A183BIS6_GLOPA</name>
<reference evidence="2" key="2">
    <citation type="submission" date="2014-05" db="EMBL/GenBank/DDBJ databases">
        <title>The genome and life-stage specific transcriptomes of Globodera pallida elucidate key aspects of plant parasitism by a cyst nematode.</title>
        <authorList>
            <person name="Cotton J.A."/>
            <person name="Lilley C.J."/>
            <person name="Jones L.M."/>
            <person name="Kikuchi T."/>
            <person name="Reid A.J."/>
            <person name="Thorpe P."/>
            <person name="Tsai I.J."/>
            <person name="Beasley H."/>
            <person name="Blok V."/>
            <person name="Cock P.J.A."/>
            <person name="Van den Akker S.E."/>
            <person name="Holroyd N."/>
            <person name="Hunt M."/>
            <person name="Mantelin S."/>
            <person name="Naghra H."/>
            <person name="Pain A."/>
            <person name="Palomares-Rius J.E."/>
            <person name="Zarowiecki M."/>
            <person name="Berriman M."/>
            <person name="Jones J.T."/>
            <person name="Urwin P.E."/>
        </authorList>
    </citation>
    <scope>NUCLEOTIDE SEQUENCE [LARGE SCALE GENOMIC DNA]</scope>
    <source>
        <strain evidence="2">Lindley</strain>
    </source>
</reference>